<dbReference type="AlphaFoldDB" id="A0A939IMR6"/>
<dbReference type="Gene3D" id="3.40.50.80">
    <property type="entry name" value="Nucleotide-binding domain of ferredoxin-NADP reductase (FNR) module"/>
    <property type="match status" value="1"/>
</dbReference>
<dbReference type="RefSeq" id="WP_206560766.1">
    <property type="nucleotide sequence ID" value="NZ_JAFKCZ010000008.1"/>
</dbReference>
<dbReference type="CDD" id="cd06193">
    <property type="entry name" value="siderophore_interacting"/>
    <property type="match status" value="1"/>
</dbReference>
<evidence type="ECO:0000259" key="1">
    <source>
        <dbReference type="Pfam" id="PF04954"/>
    </source>
</evidence>
<gene>
    <name evidence="2" type="ORF">JYP50_11965</name>
</gene>
<dbReference type="Pfam" id="PF04954">
    <property type="entry name" value="SIP"/>
    <property type="match status" value="1"/>
</dbReference>
<reference evidence="2" key="1">
    <citation type="submission" date="2021-02" db="EMBL/GenBank/DDBJ databases">
        <title>PHA producing bacteria isolated from coastal sediment in Guangdong, Shenzhen.</title>
        <authorList>
            <person name="Zheng W."/>
            <person name="Yu S."/>
            <person name="Huang Y."/>
        </authorList>
    </citation>
    <scope>NUCLEOTIDE SEQUENCE</scope>
    <source>
        <strain evidence="2">TN14-10</strain>
    </source>
</reference>
<dbReference type="InterPro" id="IPR039374">
    <property type="entry name" value="SIP_fam"/>
</dbReference>
<dbReference type="InterPro" id="IPR039261">
    <property type="entry name" value="FNR_nucleotide-bd"/>
</dbReference>
<evidence type="ECO:0000313" key="2">
    <source>
        <dbReference type="EMBL" id="MBN7797313.1"/>
    </source>
</evidence>
<name>A0A939IMR6_9GAMM</name>
<evidence type="ECO:0000313" key="3">
    <source>
        <dbReference type="Proteomes" id="UP000664303"/>
    </source>
</evidence>
<protein>
    <submittedName>
        <fullName evidence="2">Siderophore-interacting protein</fullName>
    </submittedName>
</protein>
<dbReference type="PANTHER" id="PTHR30157">
    <property type="entry name" value="FERRIC REDUCTASE, NADPH-DEPENDENT"/>
    <property type="match status" value="1"/>
</dbReference>
<dbReference type="PANTHER" id="PTHR30157:SF0">
    <property type="entry name" value="NADPH-DEPENDENT FERRIC-CHELATE REDUCTASE"/>
    <property type="match status" value="1"/>
</dbReference>
<dbReference type="InterPro" id="IPR007037">
    <property type="entry name" value="SIP_rossman_dom"/>
</dbReference>
<dbReference type="EMBL" id="JAFKCZ010000008">
    <property type="protein sequence ID" value="MBN7797313.1"/>
    <property type="molecule type" value="Genomic_DNA"/>
</dbReference>
<organism evidence="2 3">
    <name type="scientific">Parahaliea mediterranea</name>
    <dbReference type="NCBI Taxonomy" id="651086"/>
    <lineage>
        <taxon>Bacteria</taxon>
        <taxon>Pseudomonadati</taxon>
        <taxon>Pseudomonadota</taxon>
        <taxon>Gammaproteobacteria</taxon>
        <taxon>Cellvibrionales</taxon>
        <taxon>Halieaceae</taxon>
        <taxon>Parahaliea</taxon>
    </lineage>
</organism>
<proteinExistence type="predicted"/>
<comment type="caution">
    <text evidence="2">The sequence shown here is derived from an EMBL/GenBank/DDBJ whole genome shotgun (WGS) entry which is preliminary data.</text>
</comment>
<accession>A0A939IMR6</accession>
<keyword evidence="3" id="KW-1185">Reference proteome</keyword>
<feature type="domain" description="SIP-like Rossmann fold" evidence="1">
    <location>
        <begin position="26"/>
        <end position="121"/>
    </location>
</feature>
<sequence>MAGPNPIELAVLRCSQVSQNVRRITLGGEARGYALIEVTDKADIQALEHPQNMEIRRVINPTPDPEGYFLAACIRKLPWLAGQPAVWSASEFSSMRTLRRLFKQEHAVPKSHLYISSYWKIGRSEDGQKEIKRQDAELQGE</sequence>
<dbReference type="Proteomes" id="UP000664303">
    <property type="component" value="Unassembled WGS sequence"/>
</dbReference>